<keyword evidence="3" id="KW-1185">Reference proteome</keyword>
<accession>A0A2I1H385</accession>
<protein>
    <submittedName>
        <fullName evidence="2">Uncharacterized protein</fullName>
    </submittedName>
</protein>
<dbReference type="Proteomes" id="UP000234323">
    <property type="component" value="Unassembled WGS sequence"/>
</dbReference>
<gene>
    <name evidence="2" type="ORF">RhiirA4_471490</name>
</gene>
<comment type="caution">
    <text evidence="2">The sequence shown here is derived from an EMBL/GenBank/DDBJ whole genome shotgun (WGS) entry which is preliminary data.</text>
</comment>
<dbReference type="AlphaFoldDB" id="A0A2I1H385"/>
<organism evidence="2 3">
    <name type="scientific">Rhizophagus irregularis</name>
    <dbReference type="NCBI Taxonomy" id="588596"/>
    <lineage>
        <taxon>Eukaryota</taxon>
        <taxon>Fungi</taxon>
        <taxon>Fungi incertae sedis</taxon>
        <taxon>Mucoromycota</taxon>
        <taxon>Glomeromycotina</taxon>
        <taxon>Glomeromycetes</taxon>
        <taxon>Glomerales</taxon>
        <taxon>Glomeraceae</taxon>
        <taxon>Rhizophagus</taxon>
    </lineage>
</organism>
<evidence type="ECO:0000313" key="2">
    <source>
        <dbReference type="EMBL" id="PKY53348.1"/>
    </source>
</evidence>
<reference evidence="2 3" key="1">
    <citation type="submission" date="2015-10" db="EMBL/GenBank/DDBJ databases">
        <title>Genome analyses suggest a sexual origin of heterokaryosis in a supposedly ancient asexual fungus.</title>
        <authorList>
            <person name="Ropars J."/>
            <person name="Sedzielewska K."/>
            <person name="Noel J."/>
            <person name="Charron P."/>
            <person name="Farinelli L."/>
            <person name="Marton T."/>
            <person name="Kruger M."/>
            <person name="Pelin A."/>
            <person name="Brachmann A."/>
            <person name="Corradi N."/>
        </authorList>
    </citation>
    <scope>NUCLEOTIDE SEQUENCE [LARGE SCALE GENOMIC DNA]</scope>
    <source>
        <strain evidence="2 3">A4</strain>
    </source>
</reference>
<proteinExistence type="predicted"/>
<evidence type="ECO:0000313" key="3">
    <source>
        <dbReference type="Proteomes" id="UP000234323"/>
    </source>
</evidence>
<feature type="region of interest" description="Disordered" evidence="1">
    <location>
        <begin position="18"/>
        <end position="43"/>
    </location>
</feature>
<sequence length="71" mass="8329">MQGSAIFTYSVKKNRSDSEIHMDYEDDETNRNNETNDENTDGMSSNNLFLYCILSLFKFDKRVDCLSQLFE</sequence>
<dbReference type="EMBL" id="LLXI01001368">
    <property type="protein sequence ID" value="PKY53348.1"/>
    <property type="molecule type" value="Genomic_DNA"/>
</dbReference>
<name>A0A2I1H385_9GLOM</name>
<evidence type="ECO:0000256" key="1">
    <source>
        <dbReference type="SAM" id="MobiDB-lite"/>
    </source>
</evidence>